<feature type="signal peptide" evidence="2">
    <location>
        <begin position="1"/>
        <end position="26"/>
    </location>
</feature>
<keyword evidence="2" id="KW-0732">Signal</keyword>
<evidence type="ECO:0000313" key="4">
    <source>
        <dbReference type="Proteomes" id="UP000000763"/>
    </source>
</evidence>
<feature type="region of interest" description="Disordered" evidence="1">
    <location>
        <begin position="161"/>
        <end position="193"/>
    </location>
</feature>
<reference evidence="4" key="1">
    <citation type="journal article" date="2005" name="Nature">
        <title>The map-based sequence of the rice genome.</title>
        <authorList>
            <consortium name="International rice genome sequencing project (IRGSP)"/>
            <person name="Matsumoto T."/>
            <person name="Wu J."/>
            <person name="Kanamori H."/>
            <person name="Katayose Y."/>
            <person name="Fujisawa M."/>
            <person name="Namiki N."/>
            <person name="Mizuno H."/>
            <person name="Yamamoto K."/>
            <person name="Antonio B.A."/>
            <person name="Baba T."/>
            <person name="Sakata K."/>
            <person name="Nagamura Y."/>
            <person name="Aoki H."/>
            <person name="Arikawa K."/>
            <person name="Arita K."/>
            <person name="Bito T."/>
            <person name="Chiden Y."/>
            <person name="Fujitsuka N."/>
            <person name="Fukunaka R."/>
            <person name="Hamada M."/>
            <person name="Harada C."/>
            <person name="Hayashi A."/>
            <person name="Hijishita S."/>
            <person name="Honda M."/>
            <person name="Hosokawa S."/>
            <person name="Ichikawa Y."/>
            <person name="Idonuma A."/>
            <person name="Iijima M."/>
            <person name="Ikeda M."/>
            <person name="Ikeno M."/>
            <person name="Ito K."/>
            <person name="Ito S."/>
            <person name="Ito T."/>
            <person name="Ito Y."/>
            <person name="Ito Y."/>
            <person name="Iwabuchi A."/>
            <person name="Kamiya K."/>
            <person name="Karasawa W."/>
            <person name="Kurita K."/>
            <person name="Katagiri S."/>
            <person name="Kikuta A."/>
            <person name="Kobayashi H."/>
            <person name="Kobayashi N."/>
            <person name="Machita K."/>
            <person name="Maehara T."/>
            <person name="Masukawa M."/>
            <person name="Mizubayashi T."/>
            <person name="Mukai Y."/>
            <person name="Nagasaki H."/>
            <person name="Nagata Y."/>
            <person name="Naito S."/>
            <person name="Nakashima M."/>
            <person name="Nakama Y."/>
            <person name="Nakamichi Y."/>
            <person name="Nakamura M."/>
            <person name="Meguro A."/>
            <person name="Negishi M."/>
            <person name="Ohta I."/>
            <person name="Ohta T."/>
            <person name="Okamoto M."/>
            <person name="Ono N."/>
            <person name="Saji S."/>
            <person name="Sakaguchi M."/>
            <person name="Sakai K."/>
            <person name="Shibata M."/>
            <person name="Shimokawa T."/>
            <person name="Song J."/>
            <person name="Takazaki Y."/>
            <person name="Terasawa K."/>
            <person name="Tsugane M."/>
            <person name="Tsuji K."/>
            <person name="Ueda S."/>
            <person name="Waki K."/>
            <person name="Yamagata H."/>
            <person name="Yamamoto M."/>
            <person name="Yamamoto S."/>
            <person name="Yamane H."/>
            <person name="Yoshiki S."/>
            <person name="Yoshihara R."/>
            <person name="Yukawa K."/>
            <person name="Zhong H."/>
            <person name="Yano M."/>
            <person name="Yuan Q."/>
            <person name="Ouyang S."/>
            <person name="Liu J."/>
            <person name="Jones K.M."/>
            <person name="Gansberger K."/>
            <person name="Moffat K."/>
            <person name="Hill J."/>
            <person name="Bera J."/>
            <person name="Fadrosh D."/>
            <person name="Jin S."/>
            <person name="Johri S."/>
            <person name="Kim M."/>
            <person name="Overton L."/>
            <person name="Reardon M."/>
            <person name="Tsitrin T."/>
            <person name="Vuong H."/>
            <person name="Weaver B."/>
            <person name="Ciecko A."/>
            <person name="Tallon L."/>
            <person name="Jackson J."/>
            <person name="Pai G."/>
            <person name="Aken S.V."/>
            <person name="Utterback T."/>
            <person name="Reidmuller S."/>
            <person name="Feldblyum T."/>
            <person name="Hsiao J."/>
            <person name="Zismann V."/>
            <person name="Iobst S."/>
            <person name="de Vazeille A.R."/>
            <person name="Buell C.R."/>
            <person name="Ying K."/>
            <person name="Li Y."/>
            <person name="Lu T."/>
            <person name="Huang Y."/>
            <person name="Zhao Q."/>
            <person name="Feng Q."/>
            <person name="Zhang L."/>
            <person name="Zhu J."/>
            <person name="Weng Q."/>
            <person name="Mu J."/>
            <person name="Lu Y."/>
            <person name="Fan D."/>
            <person name="Liu Y."/>
            <person name="Guan J."/>
            <person name="Zhang Y."/>
            <person name="Yu S."/>
            <person name="Liu X."/>
            <person name="Zhang Y."/>
            <person name="Hong G."/>
            <person name="Han B."/>
            <person name="Choisne N."/>
            <person name="Demange N."/>
            <person name="Orjeda G."/>
            <person name="Samain S."/>
            <person name="Cattolico L."/>
            <person name="Pelletier E."/>
            <person name="Couloux A."/>
            <person name="Segurens B."/>
            <person name="Wincker P."/>
            <person name="D'Hont A."/>
            <person name="Scarpelli C."/>
            <person name="Weissenbach J."/>
            <person name="Salanoubat M."/>
            <person name="Quetier F."/>
            <person name="Yu Y."/>
            <person name="Kim H.R."/>
            <person name="Rambo T."/>
            <person name="Currie J."/>
            <person name="Collura K."/>
            <person name="Luo M."/>
            <person name="Yang T."/>
            <person name="Ammiraju J.S.S."/>
            <person name="Engler F."/>
            <person name="Soderlund C."/>
            <person name="Wing R.A."/>
            <person name="Palmer L.E."/>
            <person name="de la Bastide M."/>
            <person name="Spiegel L."/>
            <person name="Nascimento L."/>
            <person name="Zutavern T."/>
            <person name="O'Shaughnessy A."/>
            <person name="Dike S."/>
            <person name="Dedhia N."/>
            <person name="Preston R."/>
            <person name="Balija V."/>
            <person name="McCombie W.R."/>
            <person name="Chow T."/>
            <person name="Chen H."/>
            <person name="Chung M."/>
            <person name="Chen C."/>
            <person name="Shaw J."/>
            <person name="Wu H."/>
            <person name="Hsiao K."/>
            <person name="Chao Y."/>
            <person name="Chu M."/>
            <person name="Cheng C."/>
            <person name="Hour A."/>
            <person name="Lee P."/>
            <person name="Lin S."/>
            <person name="Lin Y."/>
            <person name="Liou J."/>
            <person name="Liu S."/>
            <person name="Hsing Y."/>
            <person name="Raghuvanshi S."/>
            <person name="Mohanty A."/>
            <person name="Bharti A.K."/>
            <person name="Gaur A."/>
            <person name="Gupta V."/>
            <person name="Kumar D."/>
            <person name="Ravi V."/>
            <person name="Vij S."/>
            <person name="Kapur A."/>
            <person name="Khurana P."/>
            <person name="Khurana P."/>
            <person name="Khurana J.P."/>
            <person name="Tyagi A.K."/>
            <person name="Gaikwad K."/>
            <person name="Singh A."/>
            <person name="Dalal V."/>
            <person name="Srivastava S."/>
            <person name="Dixit A."/>
            <person name="Pal A.K."/>
            <person name="Ghazi I.A."/>
            <person name="Yadav M."/>
            <person name="Pandit A."/>
            <person name="Bhargava A."/>
            <person name="Sureshbabu K."/>
            <person name="Batra K."/>
            <person name="Sharma T.R."/>
            <person name="Mohapatra T."/>
            <person name="Singh N.K."/>
            <person name="Messing J."/>
            <person name="Nelson A.B."/>
            <person name="Fuks G."/>
            <person name="Kavchok S."/>
            <person name="Keizer G."/>
            <person name="Linton E."/>
            <person name="Llaca V."/>
            <person name="Song R."/>
            <person name="Tanyolac B."/>
            <person name="Young S."/>
            <person name="Ho-Il K."/>
            <person name="Hahn J.H."/>
            <person name="Sangsakoo G."/>
            <person name="Vanavichit A."/>
            <person name="de Mattos Luiz.A.T."/>
            <person name="Zimmer P.D."/>
            <person name="Malone G."/>
            <person name="Dellagostin O."/>
            <person name="de Oliveira A.C."/>
            <person name="Bevan M."/>
            <person name="Bancroft I."/>
            <person name="Minx P."/>
            <person name="Cordum H."/>
            <person name="Wilson R."/>
            <person name="Cheng Z."/>
            <person name="Jin W."/>
            <person name="Jiang J."/>
            <person name="Leong S.A."/>
            <person name="Iwama H."/>
            <person name="Gojobori T."/>
            <person name="Itoh T."/>
            <person name="Niimura Y."/>
            <person name="Fujii Y."/>
            <person name="Habara T."/>
            <person name="Sakai H."/>
            <person name="Sato Y."/>
            <person name="Wilson G."/>
            <person name="Kumar K."/>
            <person name="McCouch S."/>
            <person name="Juretic N."/>
            <person name="Hoen D."/>
            <person name="Wright S."/>
            <person name="Bruskiewich R."/>
            <person name="Bureau T."/>
            <person name="Miyao A."/>
            <person name="Hirochika H."/>
            <person name="Nishikawa T."/>
            <person name="Kadowaki K."/>
            <person name="Sugiura M."/>
            <person name="Burr B."/>
            <person name="Sasaki T."/>
        </authorList>
    </citation>
    <scope>NUCLEOTIDE SEQUENCE [LARGE SCALE GENOMIC DNA]</scope>
    <source>
        <strain evidence="4">cv. Nipponbare</strain>
    </source>
</reference>
<organism evidence="3 4">
    <name type="scientific">Oryza sativa subsp. japonica</name>
    <name type="common">Rice</name>
    <dbReference type="NCBI Taxonomy" id="39947"/>
    <lineage>
        <taxon>Eukaryota</taxon>
        <taxon>Viridiplantae</taxon>
        <taxon>Streptophyta</taxon>
        <taxon>Embryophyta</taxon>
        <taxon>Tracheophyta</taxon>
        <taxon>Spermatophyta</taxon>
        <taxon>Magnoliopsida</taxon>
        <taxon>Liliopsida</taxon>
        <taxon>Poales</taxon>
        <taxon>Poaceae</taxon>
        <taxon>BOP clade</taxon>
        <taxon>Oryzoideae</taxon>
        <taxon>Oryzeae</taxon>
        <taxon>Oryzinae</taxon>
        <taxon>Oryza</taxon>
        <taxon>Oryza sativa</taxon>
    </lineage>
</organism>
<evidence type="ECO:0000256" key="1">
    <source>
        <dbReference type="SAM" id="MobiDB-lite"/>
    </source>
</evidence>
<reference evidence="4" key="2">
    <citation type="journal article" date="2008" name="Nucleic Acids Res.">
        <title>The rice annotation project database (RAP-DB): 2008 update.</title>
        <authorList>
            <consortium name="The rice annotation project (RAP)"/>
        </authorList>
    </citation>
    <scope>GENOME REANNOTATION</scope>
    <source>
        <strain evidence="4">cv. Nipponbare</strain>
    </source>
</reference>
<feature type="chain" id="PRO_5004282906" evidence="2">
    <location>
        <begin position="27"/>
        <end position="209"/>
    </location>
</feature>
<evidence type="ECO:0000256" key="2">
    <source>
        <dbReference type="SAM" id="SignalP"/>
    </source>
</evidence>
<name>Q6YWN0_ORYSJ</name>
<gene>
    <name evidence="3" type="primary">OSJNBa0089L03.34</name>
</gene>
<evidence type="ECO:0000313" key="3">
    <source>
        <dbReference type="EMBL" id="BAD13269.1"/>
    </source>
</evidence>
<dbReference type="EMBL" id="AP005754">
    <property type="protein sequence ID" value="BAD13269.1"/>
    <property type="molecule type" value="Genomic_DNA"/>
</dbReference>
<accession>Q6YWN0</accession>
<protein>
    <submittedName>
        <fullName evidence="3">Uncharacterized protein</fullName>
    </submittedName>
</protein>
<sequence length="209" mass="23266">MQRRCPPLLLALILLFSAAVTVGVAAGDLIAIPTALDGSRTSRRRPIDDPQFTVTLWEEEEIKTRPIASRNLEDGSGVSYVVPMAFIEKLRRRCAGDDGGQVPTGGSHRRCDATAIRQLEEEMAPCLLEQFKENMEIMRTMNDVFTWRFEHPYFMAVEQSPRVATTDATDARRRHGHQSAHAPPPTPPVTPCAACRHRHHLARATATTT</sequence>
<dbReference type="AlphaFoldDB" id="Q6YWN0"/>
<proteinExistence type="predicted"/>
<dbReference type="Proteomes" id="UP000000763">
    <property type="component" value="Chromosome 8"/>
</dbReference>